<keyword evidence="2" id="KW-1185">Reference proteome</keyword>
<protein>
    <submittedName>
        <fullName evidence="1">Uncharacterized protein</fullName>
    </submittedName>
</protein>
<evidence type="ECO:0000313" key="2">
    <source>
        <dbReference type="Proteomes" id="UP000821865"/>
    </source>
</evidence>
<name>A0ACB8DK44_DERSI</name>
<proteinExistence type="predicted"/>
<gene>
    <name evidence="1" type="ORF">HPB49_015815</name>
</gene>
<organism evidence="1 2">
    <name type="scientific">Dermacentor silvarum</name>
    <name type="common">Tick</name>
    <dbReference type="NCBI Taxonomy" id="543639"/>
    <lineage>
        <taxon>Eukaryota</taxon>
        <taxon>Metazoa</taxon>
        <taxon>Ecdysozoa</taxon>
        <taxon>Arthropoda</taxon>
        <taxon>Chelicerata</taxon>
        <taxon>Arachnida</taxon>
        <taxon>Acari</taxon>
        <taxon>Parasitiformes</taxon>
        <taxon>Ixodida</taxon>
        <taxon>Ixodoidea</taxon>
        <taxon>Ixodidae</taxon>
        <taxon>Rhipicephalinae</taxon>
        <taxon>Dermacentor</taxon>
    </lineage>
</organism>
<comment type="caution">
    <text evidence="1">The sequence shown here is derived from an EMBL/GenBank/DDBJ whole genome shotgun (WGS) entry which is preliminary data.</text>
</comment>
<sequence length="570" mass="61803">MPPPSQLSASLTSPVLFVRLNDRYTSGFLERLCGQHVESVFGYALAQYDKELRSTEERERLYEMLGVIKDTAVEKASGAVSIASPELRAAIVSRVNATRTVVWGDSVDVSEAANKDSAEERQDQEWLIFWTFYANVPVDGTLYFERWHSALRYTLEWRSPLKHVLLQRLRGICLDRLVQYDPAANAVVLCPSCLSAPFFYGRAQNSVLYGGLGYLYARALASGVDYAPPFWSVTANATSSQIAESVTASVVVKRFRRNAPPFPKENVPHGSNTSTLKAASIDNTKVISNGLPSTSISPARRVREEDGTPWSATPVSSTAKSIPPLNQTSVVVASSTPVMPVRAQRFATEAGAEVFTSIANQASMDQTQTDICKSSTLSPARVSLRRVKRGARHYVTSGRSSSSTKEPSRLEAAWPPRSGGAHGLSEDGGLSSGPKLPAVTPGGATSARVSRLSVTSALQEEGPCSSEAADVSFLDVAALDIAYEAFAKLLSRGENVRLKDLPEFTTEQIFFLTACHTRCERVLRPEIRVCNDAALNVGAFAKAFSCPAGTFMNPAVRCPFTWPRSSTLGQ</sequence>
<accession>A0ACB8DK44</accession>
<dbReference type="Proteomes" id="UP000821865">
    <property type="component" value="Chromosome 11"/>
</dbReference>
<dbReference type="EMBL" id="CM023480">
    <property type="protein sequence ID" value="KAH7970817.1"/>
    <property type="molecule type" value="Genomic_DNA"/>
</dbReference>
<evidence type="ECO:0000313" key="1">
    <source>
        <dbReference type="EMBL" id="KAH7970817.1"/>
    </source>
</evidence>
<reference evidence="1" key="1">
    <citation type="submission" date="2020-05" db="EMBL/GenBank/DDBJ databases">
        <title>Large-scale comparative analyses of tick genomes elucidate their genetic diversity and vector capacities.</title>
        <authorList>
            <person name="Jia N."/>
            <person name="Wang J."/>
            <person name="Shi W."/>
            <person name="Du L."/>
            <person name="Sun Y."/>
            <person name="Zhan W."/>
            <person name="Jiang J."/>
            <person name="Wang Q."/>
            <person name="Zhang B."/>
            <person name="Ji P."/>
            <person name="Sakyi L.B."/>
            <person name="Cui X."/>
            <person name="Yuan T."/>
            <person name="Jiang B."/>
            <person name="Yang W."/>
            <person name="Lam T.T.-Y."/>
            <person name="Chang Q."/>
            <person name="Ding S."/>
            <person name="Wang X."/>
            <person name="Zhu J."/>
            <person name="Ruan X."/>
            <person name="Zhao L."/>
            <person name="Wei J."/>
            <person name="Que T."/>
            <person name="Du C."/>
            <person name="Cheng J."/>
            <person name="Dai P."/>
            <person name="Han X."/>
            <person name="Huang E."/>
            <person name="Gao Y."/>
            <person name="Liu J."/>
            <person name="Shao H."/>
            <person name="Ye R."/>
            <person name="Li L."/>
            <person name="Wei W."/>
            <person name="Wang X."/>
            <person name="Wang C."/>
            <person name="Yang T."/>
            <person name="Huo Q."/>
            <person name="Li W."/>
            <person name="Guo W."/>
            <person name="Chen H."/>
            <person name="Zhou L."/>
            <person name="Ni X."/>
            <person name="Tian J."/>
            <person name="Zhou Y."/>
            <person name="Sheng Y."/>
            <person name="Liu T."/>
            <person name="Pan Y."/>
            <person name="Xia L."/>
            <person name="Li J."/>
            <person name="Zhao F."/>
            <person name="Cao W."/>
        </authorList>
    </citation>
    <scope>NUCLEOTIDE SEQUENCE</scope>
    <source>
        <strain evidence="1">Dsil-2018</strain>
    </source>
</reference>